<accession>A0A5E5P599</accession>
<gene>
    <name evidence="1" type="ORF">PAP18089_02642</name>
</gene>
<evidence type="ECO:0000313" key="1">
    <source>
        <dbReference type="EMBL" id="VVG71657.1"/>
    </source>
</evidence>
<dbReference type="AlphaFoldDB" id="A0A5E5P599"/>
<reference evidence="1 2" key="1">
    <citation type="submission" date="2019-08" db="EMBL/GenBank/DDBJ databases">
        <authorList>
            <person name="Peeters C."/>
        </authorList>
    </citation>
    <scope>NUCLEOTIDE SEQUENCE [LARGE SCALE GENOMIC DNA]</scope>
    <source>
        <strain evidence="1 2">LMG 18089</strain>
    </source>
</reference>
<sequence>MHKPMSAATLKARAESMVQRELKRCEAVLGPAGWAQHGEWVTALVVTSAKEWLVTSARKGAM</sequence>
<organism evidence="1 2">
    <name type="scientific">Pandoraea apista</name>
    <dbReference type="NCBI Taxonomy" id="93218"/>
    <lineage>
        <taxon>Bacteria</taxon>
        <taxon>Pseudomonadati</taxon>
        <taxon>Pseudomonadota</taxon>
        <taxon>Betaproteobacteria</taxon>
        <taxon>Burkholderiales</taxon>
        <taxon>Burkholderiaceae</taxon>
        <taxon>Pandoraea</taxon>
    </lineage>
</organism>
<dbReference type="EMBL" id="CABPSX010000004">
    <property type="protein sequence ID" value="VVG71657.1"/>
    <property type="molecule type" value="Genomic_DNA"/>
</dbReference>
<name>A0A5E5P599_9BURK</name>
<evidence type="ECO:0000313" key="2">
    <source>
        <dbReference type="Proteomes" id="UP000364291"/>
    </source>
</evidence>
<protein>
    <submittedName>
        <fullName evidence="1">Uncharacterized protein</fullName>
    </submittedName>
</protein>
<proteinExistence type="predicted"/>
<dbReference type="Proteomes" id="UP000364291">
    <property type="component" value="Unassembled WGS sequence"/>
</dbReference>